<protein>
    <submittedName>
        <fullName evidence="1">Uncharacterized protein</fullName>
    </submittedName>
</protein>
<reference evidence="1 2" key="2">
    <citation type="journal article" date="2016" name="Genome Announc.">
        <title>Draft Genome Sequences of Streptomyces scabiei S58, Streptomyces turgidiscabies T45, and Streptomyces acidiscabies a10, the Pathogens of Potato Common Scab, Isolated in Japan.</title>
        <authorList>
            <person name="Tomihama T."/>
            <person name="Nishi Y."/>
            <person name="Sakai M."/>
            <person name="Ikenaga M."/>
            <person name="Okubo T."/>
            <person name="Ikeda S."/>
        </authorList>
    </citation>
    <scope>NUCLEOTIDE SEQUENCE [LARGE SCALE GENOMIC DNA]</scope>
    <source>
        <strain evidence="1 2">S58</strain>
    </source>
</reference>
<comment type="caution">
    <text evidence="1">The sequence shown here is derived from an EMBL/GenBank/DDBJ whole genome shotgun (WGS) entry which is preliminary data.</text>
</comment>
<sequence length="85" mass="9401">MRLSKRRATTLNRRARFLHQHRKQRGTLPCLETGGTQVYAYWSCGEGLVVSVHLDTGEVPGDLISPDGTISIRITVNGECVFSAD</sequence>
<accession>A0A100JYK5</accession>
<reference evidence="2" key="1">
    <citation type="submission" date="2015-11" db="EMBL/GenBank/DDBJ databases">
        <authorList>
            <consortium name="Cross-ministerial Strategic Innovation Promotion Program (SIP) consortium"/>
            <person name="Tomihama T."/>
            <person name="Ikenaga M."/>
            <person name="Sakai M."/>
            <person name="Okubo T."/>
            <person name="Ikeda S."/>
        </authorList>
    </citation>
    <scope>NUCLEOTIDE SEQUENCE [LARGE SCALE GENOMIC DNA]</scope>
    <source>
        <strain evidence="2">S58</strain>
    </source>
</reference>
<evidence type="ECO:0000313" key="2">
    <source>
        <dbReference type="Proteomes" id="UP000067448"/>
    </source>
</evidence>
<organism evidence="1 2">
    <name type="scientific">Streptomyces scabiei</name>
    <dbReference type="NCBI Taxonomy" id="1930"/>
    <lineage>
        <taxon>Bacteria</taxon>
        <taxon>Bacillati</taxon>
        <taxon>Actinomycetota</taxon>
        <taxon>Actinomycetes</taxon>
        <taxon>Kitasatosporales</taxon>
        <taxon>Streptomycetaceae</taxon>
        <taxon>Streptomyces</taxon>
    </lineage>
</organism>
<reference evidence="2" key="3">
    <citation type="submission" date="2016-02" db="EMBL/GenBank/DDBJ databases">
        <title>Draft genome of pathogenic Streptomyces sp. in Japan.</title>
        <authorList>
            <person name="Tomihama T."/>
            <person name="Ikenaga M."/>
            <person name="Sakai M."/>
            <person name="Okubo T."/>
            <person name="Ikeda S."/>
        </authorList>
    </citation>
    <scope>NUCLEOTIDE SEQUENCE [LARGE SCALE GENOMIC DNA]</scope>
    <source>
        <strain evidence="2">S58</strain>
    </source>
</reference>
<dbReference type="OrthoDB" id="4242007at2"/>
<evidence type="ECO:0000313" key="1">
    <source>
        <dbReference type="EMBL" id="GAQ68079.1"/>
    </source>
</evidence>
<gene>
    <name evidence="1" type="ORF">SsS58_08538</name>
</gene>
<dbReference type="Proteomes" id="UP000067448">
    <property type="component" value="Unassembled WGS sequence"/>
</dbReference>
<proteinExistence type="predicted"/>
<dbReference type="AlphaFoldDB" id="A0A100JYK5"/>
<dbReference type="EMBL" id="BCMM01000078">
    <property type="protein sequence ID" value="GAQ68079.1"/>
    <property type="molecule type" value="Genomic_DNA"/>
</dbReference>
<name>A0A100JYK5_STRSC</name>
<dbReference type="RefSeq" id="WP_059084984.1">
    <property type="nucleotide sequence ID" value="NZ_BCMM01000078.1"/>
</dbReference>